<name>A0A0N4W5A4_HAEPC</name>
<keyword evidence="3" id="KW-1185">Reference proteome</keyword>
<sequence>MRRPLKQRDTMDGLGRHDKLGQPFTLLIPFHSVSHDKELCDRSSGANLGVEFTNDDLEEREPLQIHRERFELLFFLAWC</sequence>
<reference evidence="4" key="1">
    <citation type="submission" date="2017-02" db="UniProtKB">
        <authorList>
            <consortium name="WormBaseParasite"/>
        </authorList>
    </citation>
    <scope>IDENTIFICATION</scope>
</reference>
<dbReference type="Proteomes" id="UP000268014">
    <property type="component" value="Unassembled WGS sequence"/>
</dbReference>
<protein>
    <submittedName>
        <fullName evidence="2 4">Uncharacterized protein</fullName>
    </submittedName>
</protein>
<dbReference type="WBParaSite" id="HPLM_0000512901-mRNA-1">
    <property type="protein sequence ID" value="HPLM_0000512901-mRNA-1"/>
    <property type="gene ID" value="HPLM_0000512901"/>
</dbReference>
<dbReference type="AlphaFoldDB" id="A0A0N4W5A4"/>
<feature type="region of interest" description="Disordered" evidence="1">
    <location>
        <begin position="1"/>
        <end position="20"/>
    </location>
</feature>
<accession>A0A0N4W5A4</accession>
<evidence type="ECO:0000313" key="3">
    <source>
        <dbReference type="Proteomes" id="UP000268014"/>
    </source>
</evidence>
<dbReference type="EMBL" id="UZAF01016292">
    <property type="protein sequence ID" value="VDO24951.1"/>
    <property type="molecule type" value="Genomic_DNA"/>
</dbReference>
<evidence type="ECO:0000313" key="4">
    <source>
        <dbReference type="WBParaSite" id="HPLM_0000512901-mRNA-1"/>
    </source>
</evidence>
<gene>
    <name evidence="2" type="ORF">HPLM_LOCUS5121</name>
</gene>
<reference evidence="2 3" key="2">
    <citation type="submission" date="2018-11" db="EMBL/GenBank/DDBJ databases">
        <authorList>
            <consortium name="Pathogen Informatics"/>
        </authorList>
    </citation>
    <scope>NUCLEOTIDE SEQUENCE [LARGE SCALE GENOMIC DNA]</scope>
    <source>
        <strain evidence="2 3">MHpl1</strain>
    </source>
</reference>
<evidence type="ECO:0000313" key="2">
    <source>
        <dbReference type="EMBL" id="VDO24951.1"/>
    </source>
</evidence>
<dbReference type="OrthoDB" id="5894480at2759"/>
<evidence type="ECO:0000256" key="1">
    <source>
        <dbReference type="SAM" id="MobiDB-lite"/>
    </source>
</evidence>
<organism evidence="4">
    <name type="scientific">Haemonchus placei</name>
    <name type="common">Barber's pole worm</name>
    <dbReference type="NCBI Taxonomy" id="6290"/>
    <lineage>
        <taxon>Eukaryota</taxon>
        <taxon>Metazoa</taxon>
        <taxon>Ecdysozoa</taxon>
        <taxon>Nematoda</taxon>
        <taxon>Chromadorea</taxon>
        <taxon>Rhabditida</taxon>
        <taxon>Rhabditina</taxon>
        <taxon>Rhabditomorpha</taxon>
        <taxon>Strongyloidea</taxon>
        <taxon>Trichostrongylidae</taxon>
        <taxon>Haemonchus</taxon>
    </lineage>
</organism>
<proteinExistence type="predicted"/>